<comment type="subcellular location">
    <subcellularLocation>
        <location evidence="2">Nucleus</location>
    </subcellularLocation>
</comment>
<dbReference type="GO" id="GO:0005634">
    <property type="term" value="C:nucleus"/>
    <property type="evidence" value="ECO:0007669"/>
    <property type="project" value="UniProtKB-SubCell"/>
</dbReference>
<dbReference type="EMBL" id="JAAAIL010002528">
    <property type="protein sequence ID" value="KAG0256533.1"/>
    <property type="molecule type" value="Genomic_DNA"/>
</dbReference>
<sequence length="361" mass="38567">MDGNDKGWQNTVRHNLSHNKCFRRIVIKDEGLASGPANDDDGESKQSANGSTGKPSKQVKRGKGGCWVLVPENLEESMNSSRPKKSLTDQGQSPAAPGTGSGSLSSTSPKRQYSFFKSTAASTTGTSCLSPQLSKECARPLPNSSVIDIDRNVASMMIAEQQLQQSGRHHGPHMHSSHYSPPHPHSRQLHPSLSHSHSQPHHQQHHGSYSYLPPRYPSTSLSSPVPSSMAAMNQPGSASSAVSQPGVPISHPSQLNYSRGGDDKDHDSESDDGQSGQSDHSTDRDIVGEDYEGDEMMEDDFGSQSSSSHHSPSRSPSTSSLFAASSSMDIEETDGGDGELSPSSSPITGRRPGMSIQNMLN</sequence>
<dbReference type="AlphaFoldDB" id="A0AAD4D285"/>
<feature type="region of interest" description="Disordered" evidence="3">
    <location>
        <begin position="163"/>
        <end position="361"/>
    </location>
</feature>
<feature type="compositionally biased region" description="Polar residues" evidence="3">
    <location>
        <begin position="45"/>
        <end position="55"/>
    </location>
</feature>
<dbReference type="Gene3D" id="1.10.10.10">
    <property type="entry name" value="Winged helix-like DNA-binding domain superfamily/Winged helix DNA-binding domain"/>
    <property type="match status" value="1"/>
</dbReference>
<dbReference type="SUPFAM" id="SSF46785">
    <property type="entry name" value="Winged helix' DNA-binding domain"/>
    <property type="match status" value="1"/>
</dbReference>
<feature type="DNA-binding region" description="Fork-head" evidence="2">
    <location>
        <begin position="1"/>
        <end position="85"/>
    </location>
</feature>
<evidence type="ECO:0000256" key="2">
    <source>
        <dbReference type="PROSITE-ProRule" id="PRU00089"/>
    </source>
</evidence>
<dbReference type="Pfam" id="PF00250">
    <property type="entry name" value="Forkhead"/>
    <property type="match status" value="1"/>
</dbReference>
<reference evidence="5" key="1">
    <citation type="journal article" date="2020" name="Fungal Divers.">
        <title>Resolving the Mortierellaceae phylogeny through synthesis of multi-gene phylogenetics and phylogenomics.</title>
        <authorList>
            <person name="Vandepol N."/>
            <person name="Liber J."/>
            <person name="Desiro A."/>
            <person name="Na H."/>
            <person name="Kennedy M."/>
            <person name="Barry K."/>
            <person name="Grigoriev I.V."/>
            <person name="Miller A.N."/>
            <person name="O'Donnell K."/>
            <person name="Stajich J.E."/>
            <person name="Bonito G."/>
        </authorList>
    </citation>
    <scope>NUCLEOTIDE SEQUENCE</scope>
    <source>
        <strain evidence="5">NRRL 28262</strain>
    </source>
</reference>
<feature type="compositionally biased region" description="Low complexity" evidence="3">
    <location>
        <begin position="217"/>
        <end position="228"/>
    </location>
</feature>
<name>A0AAD4D285_9FUNG</name>
<protein>
    <recommendedName>
        <fullName evidence="4">Fork-head domain-containing protein</fullName>
    </recommendedName>
</protein>
<feature type="compositionally biased region" description="Acidic residues" evidence="3">
    <location>
        <begin position="288"/>
        <end position="301"/>
    </location>
</feature>
<proteinExistence type="predicted"/>
<evidence type="ECO:0000256" key="1">
    <source>
        <dbReference type="ARBA" id="ARBA00023125"/>
    </source>
</evidence>
<accession>A0AAD4D285</accession>
<feature type="compositionally biased region" description="Low complexity" evidence="3">
    <location>
        <begin position="93"/>
        <end position="109"/>
    </location>
</feature>
<feature type="compositionally biased region" description="Basic residues" evidence="3">
    <location>
        <begin position="167"/>
        <end position="176"/>
    </location>
</feature>
<dbReference type="InterPro" id="IPR036390">
    <property type="entry name" value="WH_DNA-bd_sf"/>
</dbReference>
<keyword evidence="1 2" id="KW-0238">DNA-binding</keyword>
<gene>
    <name evidence="5" type="ORF">BGZ95_005467</name>
</gene>
<feature type="region of interest" description="Disordered" evidence="3">
    <location>
        <begin position="32"/>
        <end position="139"/>
    </location>
</feature>
<feature type="domain" description="Fork-head" evidence="4">
    <location>
        <begin position="1"/>
        <end position="85"/>
    </location>
</feature>
<dbReference type="GO" id="GO:0043565">
    <property type="term" value="F:sequence-specific DNA binding"/>
    <property type="evidence" value="ECO:0007669"/>
    <property type="project" value="InterPro"/>
</dbReference>
<dbReference type="InterPro" id="IPR001766">
    <property type="entry name" value="Fork_head_dom"/>
</dbReference>
<evidence type="ECO:0000313" key="5">
    <source>
        <dbReference type="EMBL" id="KAG0256533.1"/>
    </source>
</evidence>
<keyword evidence="2" id="KW-0539">Nucleus</keyword>
<keyword evidence="6" id="KW-1185">Reference proteome</keyword>
<dbReference type="InterPro" id="IPR036388">
    <property type="entry name" value="WH-like_DNA-bd_sf"/>
</dbReference>
<dbReference type="Proteomes" id="UP001194580">
    <property type="component" value="Unassembled WGS sequence"/>
</dbReference>
<evidence type="ECO:0000256" key="3">
    <source>
        <dbReference type="SAM" id="MobiDB-lite"/>
    </source>
</evidence>
<dbReference type="GO" id="GO:0003700">
    <property type="term" value="F:DNA-binding transcription factor activity"/>
    <property type="evidence" value="ECO:0007669"/>
    <property type="project" value="InterPro"/>
</dbReference>
<dbReference type="PROSITE" id="PS50039">
    <property type="entry name" value="FORK_HEAD_3"/>
    <property type="match status" value="1"/>
</dbReference>
<evidence type="ECO:0000313" key="6">
    <source>
        <dbReference type="Proteomes" id="UP001194580"/>
    </source>
</evidence>
<feature type="compositionally biased region" description="Polar residues" evidence="3">
    <location>
        <begin position="230"/>
        <end position="243"/>
    </location>
</feature>
<feature type="compositionally biased region" description="Polar residues" evidence="3">
    <location>
        <begin position="115"/>
        <end position="133"/>
    </location>
</feature>
<organism evidence="5 6">
    <name type="scientific">Linnemannia exigua</name>
    <dbReference type="NCBI Taxonomy" id="604196"/>
    <lineage>
        <taxon>Eukaryota</taxon>
        <taxon>Fungi</taxon>
        <taxon>Fungi incertae sedis</taxon>
        <taxon>Mucoromycota</taxon>
        <taxon>Mortierellomycotina</taxon>
        <taxon>Mortierellomycetes</taxon>
        <taxon>Mortierellales</taxon>
        <taxon>Mortierellaceae</taxon>
        <taxon>Linnemannia</taxon>
    </lineage>
</organism>
<evidence type="ECO:0000259" key="4">
    <source>
        <dbReference type="PROSITE" id="PS50039"/>
    </source>
</evidence>
<comment type="caution">
    <text evidence="5">The sequence shown here is derived from an EMBL/GenBank/DDBJ whole genome shotgun (WGS) entry which is preliminary data.</text>
</comment>
<feature type="compositionally biased region" description="Low complexity" evidence="3">
    <location>
        <begin position="303"/>
        <end position="327"/>
    </location>
</feature>